<dbReference type="EMBL" id="OD565134">
    <property type="protein sequence ID" value="CAD7440949.1"/>
    <property type="molecule type" value="Genomic_DNA"/>
</dbReference>
<accession>A0A7R9ET71</accession>
<reference evidence="3" key="1">
    <citation type="submission" date="2020-11" db="EMBL/GenBank/DDBJ databases">
        <authorList>
            <person name="Tran Van P."/>
        </authorList>
    </citation>
    <scope>NUCLEOTIDE SEQUENCE</scope>
</reference>
<name>A0A7R9ET71_9NEOP</name>
<dbReference type="InterPro" id="IPR013083">
    <property type="entry name" value="Znf_RING/FYVE/PHD"/>
</dbReference>
<evidence type="ECO:0000256" key="2">
    <source>
        <dbReference type="SAM" id="MobiDB-lite"/>
    </source>
</evidence>
<evidence type="ECO:0000256" key="1">
    <source>
        <dbReference type="SAM" id="Coils"/>
    </source>
</evidence>
<dbReference type="SUPFAM" id="SSF57903">
    <property type="entry name" value="FYVE/PHD zinc finger"/>
    <property type="match status" value="1"/>
</dbReference>
<evidence type="ECO:0000313" key="3">
    <source>
        <dbReference type="EMBL" id="CAD7440949.1"/>
    </source>
</evidence>
<feature type="region of interest" description="Disordered" evidence="2">
    <location>
        <begin position="169"/>
        <end position="200"/>
    </location>
</feature>
<feature type="coiled-coil region" evidence="1">
    <location>
        <begin position="339"/>
        <end position="366"/>
    </location>
</feature>
<keyword evidence="1" id="KW-0175">Coiled coil</keyword>
<organism evidence="3">
    <name type="scientific">Timema bartmani</name>
    <dbReference type="NCBI Taxonomy" id="61472"/>
    <lineage>
        <taxon>Eukaryota</taxon>
        <taxon>Metazoa</taxon>
        <taxon>Ecdysozoa</taxon>
        <taxon>Arthropoda</taxon>
        <taxon>Hexapoda</taxon>
        <taxon>Insecta</taxon>
        <taxon>Pterygota</taxon>
        <taxon>Neoptera</taxon>
        <taxon>Polyneoptera</taxon>
        <taxon>Phasmatodea</taxon>
        <taxon>Timematodea</taxon>
        <taxon>Timematoidea</taxon>
        <taxon>Timematidae</taxon>
        <taxon>Timema</taxon>
    </lineage>
</organism>
<protein>
    <submittedName>
        <fullName evidence="3">Uncharacterized protein</fullName>
    </submittedName>
</protein>
<dbReference type="InterPro" id="IPR011011">
    <property type="entry name" value="Znf_FYVE_PHD"/>
</dbReference>
<proteinExistence type="predicted"/>
<sequence length="458" mass="51889">MLWPMLIDYFSQADDFNPPQPQQGNMALFMVMFLVCCIEVIVVKLVTADMGGTSYDTSANVNRTRGAQGLVHFLTGKGSNKASLYEQGLAESPTCDCGGLATPEHVVLEYHENEKIRRELEECLTGKTVWTMLRNEKEFKQLNILADKVSKEEKERYVREMLVRRAIANRGARQRDDHSGGDDSSGVSENSEKRDGLPKSQCVALKSGKMTQEDDRAHPKAIQLHTLGNKKENGEDSGWASEITGRRDGCKCSQQEARLKLLDMPRKSANMETPLLPTCPQQHTNRKLRHTNMRYFRQLTLNRGSEPTFAWRESGKPFRKNYPPVHLTEIRTLISPSSAVGLNTTSARLRAELQEEEERQAAQRQARHPRCANAQCRNVLLPFLSGKRVTCAECEDQVCRPCAERRGDLWVCVGCAKKSDSLPLNIAWHEYQTLPQVAQQRPRSVQISFSWEFSHLNK</sequence>
<gene>
    <name evidence="3" type="ORF">TBIB3V08_LOCUS3428</name>
</gene>
<dbReference type="AlphaFoldDB" id="A0A7R9ET71"/>
<dbReference type="Gene3D" id="3.30.40.10">
    <property type="entry name" value="Zinc/RING finger domain, C3HC4 (zinc finger)"/>
    <property type="match status" value="1"/>
</dbReference>